<reference evidence="1 2" key="1">
    <citation type="submission" date="2009-07" db="EMBL/GenBank/DDBJ databases">
        <authorList>
            <person name="Madupu R."/>
            <person name="Sebastian Y."/>
            <person name="Durkin A.S."/>
            <person name="Torralba M."/>
            <person name="Methe B."/>
            <person name="Sutton G.G."/>
            <person name="Strausberg R.L."/>
            <person name="Nelson K.E."/>
        </authorList>
    </citation>
    <scope>NUCLEOTIDE SEQUENCE [LARGE SCALE GENOMIC DNA]</scope>
    <source>
        <strain evidence="1 2">RM3268</strain>
    </source>
</reference>
<dbReference type="Proteomes" id="UP000005709">
    <property type="component" value="Unassembled WGS sequence"/>
</dbReference>
<dbReference type="AlphaFoldDB" id="C8PKK5"/>
<protein>
    <submittedName>
        <fullName evidence="1">Uncharacterized protein</fullName>
    </submittedName>
</protein>
<name>C8PKK5_9BACT</name>
<sequence length="40" mass="4838">MKFRPFYAKFQILAMIFINAPRAIKFKAARFKQTACEQRR</sequence>
<proteinExistence type="predicted"/>
<evidence type="ECO:0000313" key="2">
    <source>
        <dbReference type="Proteomes" id="UP000005709"/>
    </source>
</evidence>
<comment type="caution">
    <text evidence="1">The sequence shown here is derived from an EMBL/GenBank/DDBJ whole genome shotgun (WGS) entry which is preliminary data.</text>
</comment>
<gene>
    <name evidence="1" type="ORF">CAMGR0001_0227</name>
</gene>
<accession>C8PKK5</accession>
<dbReference type="EMBL" id="ACYG01000030">
    <property type="protein sequence ID" value="EEV16614.1"/>
    <property type="molecule type" value="Genomic_DNA"/>
</dbReference>
<keyword evidence="2" id="KW-1185">Reference proteome</keyword>
<evidence type="ECO:0000313" key="1">
    <source>
        <dbReference type="EMBL" id="EEV16614.1"/>
    </source>
</evidence>
<organism evidence="1 2">
    <name type="scientific">Campylobacter gracilis RM3268</name>
    <dbReference type="NCBI Taxonomy" id="553220"/>
    <lineage>
        <taxon>Bacteria</taxon>
        <taxon>Pseudomonadati</taxon>
        <taxon>Campylobacterota</taxon>
        <taxon>Epsilonproteobacteria</taxon>
        <taxon>Campylobacterales</taxon>
        <taxon>Campylobacteraceae</taxon>
        <taxon>Campylobacter</taxon>
    </lineage>
</organism>